<dbReference type="NCBIfam" id="NF009466">
    <property type="entry name" value="PRK12826.1-2"/>
    <property type="match status" value="1"/>
</dbReference>
<gene>
    <name evidence="4" type="ORF">Q2T52_15395</name>
</gene>
<dbReference type="InterPro" id="IPR050259">
    <property type="entry name" value="SDR"/>
</dbReference>
<name>A0ABT8SYD9_9HYPH</name>
<sequence>MEKRHQNKVVVITGGAAGIGRAFAQRVAQEGANVVIVDRIPADEVVDEITKENGKAVAHACDVGDPEAVRQLGVTILEGFGRCDVLVNNAGIFPSCRFEDLSYEQWRQMITVNLDSMFLMAKQFVPGMRQRKWGRVVNMTSNSYAQVAPGLTHYIASKAGVIGFTRALASELGADGITVNAIAPGFTRTPGTLARKPNFNGMTSEQLFEAHANRQAIPRPSEPKDLAGALSFLMSDDAAFMTAQTLYVDGGQVRSG</sequence>
<dbReference type="PANTHER" id="PTHR42879:SF2">
    <property type="entry name" value="3-OXOACYL-[ACYL-CARRIER-PROTEIN] REDUCTASE FABG"/>
    <property type="match status" value="1"/>
</dbReference>
<dbReference type="PRINTS" id="PR00080">
    <property type="entry name" value="SDRFAMILY"/>
</dbReference>
<reference evidence="4" key="2">
    <citation type="submission" date="2023-07" db="EMBL/GenBank/DDBJ databases">
        <authorList>
            <person name="Sun H."/>
        </authorList>
    </citation>
    <scope>NUCLEOTIDE SEQUENCE</scope>
    <source>
        <strain evidence="4">05753</strain>
    </source>
</reference>
<dbReference type="CDD" id="cd05233">
    <property type="entry name" value="SDR_c"/>
    <property type="match status" value="1"/>
</dbReference>
<dbReference type="PANTHER" id="PTHR42879">
    <property type="entry name" value="3-OXOACYL-(ACYL-CARRIER-PROTEIN) REDUCTASE"/>
    <property type="match status" value="1"/>
</dbReference>
<dbReference type="InterPro" id="IPR036291">
    <property type="entry name" value="NAD(P)-bd_dom_sf"/>
</dbReference>
<dbReference type="Pfam" id="PF13561">
    <property type="entry name" value="adh_short_C2"/>
    <property type="match status" value="1"/>
</dbReference>
<proteinExistence type="inferred from homology"/>
<dbReference type="PRINTS" id="PR00081">
    <property type="entry name" value="GDHRDH"/>
</dbReference>
<evidence type="ECO:0000313" key="4">
    <source>
        <dbReference type="EMBL" id="MDO1583472.1"/>
    </source>
</evidence>
<accession>A0ABT8SYD9</accession>
<evidence type="ECO:0000259" key="3">
    <source>
        <dbReference type="SMART" id="SM00822"/>
    </source>
</evidence>
<dbReference type="SUPFAM" id="SSF51735">
    <property type="entry name" value="NAD(P)-binding Rossmann-fold domains"/>
    <property type="match status" value="1"/>
</dbReference>
<evidence type="ECO:0000313" key="5">
    <source>
        <dbReference type="Proteomes" id="UP001169006"/>
    </source>
</evidence>
<evidence type="ECO:0000256" key="1">
    <source>
        <dbReference type="ARBA" id="ARBA00006484"/>
    </source>
</evidence>
<dbReference type="Gene3D" id="3.40.50.720">
    <property type="entry name" value="NAD(P)-binding Rossmann-like Domain"/>
    <property type="match status" value="1"/>
</dbReference>
<feature type="domain" description="Ketoreductase" evidence="3">
    <location>
        <begin position="8"/>
        <end position="185"/>
    </location>
</feature>
<dbReference type="InterPro" id="IPR057326">
    <property type="entry name" value="KR_dom"/>
</dbReference>
<dbReference type="EMBL" id="JAUKWQ010000004">
    <property type="protein sequence ID" value="MDO1583472.1"/>
    <property type="molecule type" value="Genomic_DNA"/>
</dbReference>
<comment type="caution">
    <text evidence="4">The sequence shown here is derived from an EMBL/GenBank/DDBJ whole genome shotgun (WGS) entry which is preliminary data.</text>
</comment>
<evidence type="ECO:0000256" key="2">
    <source>
        <dbReference type="ARBA" id="ARBA00023002"/>
    </source>
</evidence>
<comment type="similarity">
    <text evidence="1">Belongs to the short-chain dehydrogenases/reductases (SDR) family.</text>
</comment>
<reference evidence="4" key="1">
    <citation type="journal article" date="2015" name="Int. J. Syst. Evol. Microbiol.">
        <title>Rhizobium oryzicola sp. nov., potential plant-growth-promoting endophytic bacteria isolated from rice roots.</title>
        <authorList>
            <person name="Zhang X.X."/>
            <person name="Gao J.S."/>
            <person name="Cao Y.H."/>
            <person name="Sheirdil R.A."/>
            <person name="Wang X.C."/>
            <person name="Zhang L."/>
        </authorList>
    </citation>
    <scope>NUCLEOTIDE SEQUENCE</scope>
    <source>
        <strain evidence="4">05753</strain>
    </source>
</reference>
<keyword evidence="2" id="KW-0560">Oxidoreductase</keyword>
<protein>
    <submittedName>
        <fullName evidence="4">SDR family NAD(P)-dependent oxidoreductase</fullName>
    </submittedName>
</protein>
<dbReference type="Proteomes" id="UP001169006">
    <property type="component" value="Unassembled WGS sequence"/>
</dbReference>
<dbReference type="InterPro" id="IPR002347">
    <property type="entry name" value="SDR_fam"/>
</dbReference>
<organism evidence="4 5">
    <name type="scientific">Rhizobium oryzicola</name>
    <dbReference type="NCBI Taxonomy" id="1232668"/>
    <lineage>
        <taxon>Bacteria</taxon>
        <taxon>Pseudomonadati</taxon>
        <taxon>Pseudomonadota</taxon>
        <taxon>Alphaproteobacteria</taxon>
        <taxon>Hyphomicrobiales</taxon>
        <taxon>Rhizobiaceae</taxon>
        <taxon>Rhizobium/Agrobacterium group</taxon>
        <taxon>Rhizobium</taxon>
    </lineage>
</organism>
<dbReference type="RefSeq" id="WP_302077660.1">
    <property type="nucleotide sequence ID" value="NZ_JAUKWQ010000004.1"/>
</dbReference>
<dbReference type="NCBIfam" id="NF005559">
    <property type="entry name" value="PRK07231.1"/>
    <property type="match status" value="1"/>
</dbReference>
<keyword evidence="5" id="KW-1185">Reference proteome</keyword>
<dbReference type="SMART" id="SM00822">
    <property type="entry name" value="PKS_KR"/>
    <property type="match status" value="1"/>
</dbReference>